<gene>
    <name evidence="2" type="ORF">SKAU_G00413810</name>
</gene>
<sequence length="101" mass="10931">MADKVTGESRVYIWKAGPEPISASNAQPTLPPPSRSNPRHVGNCSVAHNFPSYKATSLRRPPRPLEPKPGMAPQPNPQGTRDGGIESGSLVFGREFIQEMP</sequence>
<keyword evidence="3" id="KW-1185">Reference proteome</keyword>
<organism evidence="2 3">
    <name type="scientific">Synaphobranchus kaupii</name>
    <name type="common">Kaup's arrowtooth eel</name>
    <dbReference type="NCBI Taxonomy" id="118154"/>
    <lineage>
        <taxon>Eukaryota</taxon>
        <taxon>Metazoa</taxon>
        <taxon>Chordata</taxon>
        <taxon>Craniata</taxon>
        <taxon>Vertebrata</taxon>
        <taxon>Euteleostomi</taxon>
        <taxon>Actinopterygii</taxon>
        <taxon>Neopterygii</taxon>
        <taxon>Teleostei</taxon>
        <taxon>Anguilliformes</taxon>
        <taxon>Synaphobranchidae</taxon>
        <taxon>Synaphobranchus</taxon>
    </lineage>
</organism>
<evidence type="ECO:0000256" key="1">
    <source>
        <dbReference type="SAM" id="MobiDB-lite"/>
    </source>
</evidence>
<evidence type="ECO:0000313" key="2">
    <source>
        <dbReference type="EMBL" id="KAJ8333373.1"/>
    </source>
</evidence>
<protein>
    <submittedName>
        <fullName evidence="2">Uncharacterized protein</fullName>
    </submittedName>
</protein>
<dbReference type="AlphaFoldDB" id="A0A9Q1I9F0"/>
<name>A0A9Q1I9F0_SYNKA</name>
<comment type="caution">
    <text evidence="2">The sequence shown here is derived from an EMBL/GenBank/DDBJ whole genome shotgun (WGS) entry which is preliminary data.</text>
</comment>
<reference evidence="2" key="1">
    <citation type="journal article" date="2023" name="Science">
        <title>Genome structures resolve the early diversification of teleost fishes.</title>
        <authorList>
            <person name="Parey E."/>
            <person name="Louis A."/>
            <person name="Montfort J."/>
            <person name="Bouchez O."/>
            <person name="Roques C."/>
            <person name="Iampietro C."/>
            <person name="Lluch J."/>
            <person name="Castinel A."/>
            <person name="Donnadieu C."/>
            <person name="Desvignes T."/>
            <person name="Floi Bucao C."/>
            <person name="Jouanno E."/>
            <person name="Wen M."/>
            <person name="Mejri S."/>
            <person name="Dirks R."/>
            <person name="Jansen H."/>
            <person name="Henkel C."/>
            <person name="Chen W.J."/>
            <person name="Zahm M."/>
            <person name="Cabau C."/>
            <person name="Klopp C."/>
            <person name="Thompson A.W."/>
            <person name="Robinson-Rechavi M."/>
            <person name="Braasch I."/>
            <person name="Lecointre G."/>
            <person name="Bobe J."/>
            <person name="Postlethwait J.H."/>
            <person name="Berthelot C."/>
            <person name="Roest Crollius H."/>
            <person name="Guiguen Y."/>
        </authorList>
    </citation>
    <scope>NUCLEOTIDE SEQUENCE</scope>
    <source>
        <strain evidence="2">WJC10195</strain>
    </source>
</reference>
<accession>A0A9Q1I9F0</accession>
<proteinExistence type="predicted"/>
<feature type="region of interest" description="Disordered" evidence="1">
    <location>
        <begin position="17"/>
        <end position="101"/>
    </location>
</feature>
<evidence type="ECO:0000313" key="3">
    <source>
        <dbReference type="Proteomes" id="UP001152622"/>
    </source>
</evidence>
<dbReference type="Proteomes" id="UP001152622">
    <property type="component" value="Chromosome 23"/>
</dbReference>
<dbReference type="EMBL" id="JAINUF010000023">
    <property type="protein sequence ID" value="KAJ8333373.1"/>
    <property type="molecule type" value="Genomic_DNA"/>
</dbReference>